<gene>
    <name evidence="1" type="ORF">NCTC8580_02007</name>
</gene>
<evidence type="ECO:0000313" key="2">
    <source>
        <dbReference type="Proteomes" id="UP000255087"/>
    </source>
</evidence>
<dbReference type="AlphaFoldDB" id="A0A380Q9C9"/>
<accession>A0A380Q9C9</accession>
<evidence type="ECO:0000313" key="1">
    <source>
        <dbReference type="EMBL" id="SUP82192.1"/>
    </source>
</evidence>
<protein>
    <submittedName>
        <fullName evidence="1">Uncharacterized protein</fullName>
    </submittedName>
</protein>
<proteinExistence type="predicted"/>
<organism evidence="1 2">
    <name type="scientific">Yersinia pseudotuberculosis</name>
    <dbReference type="NCBI Taxonomy" id="633"/>
    <lineage>
        <taxon>Bacteria</taxon>
        <taxon>Pseudomonadati</taxon>
        <taxon>Pseudomonadota</taxon>
        <taxon>Gammaproteobacteria</taxon>
        <taxon>Enterobacterales</taxon>
        <taxon>Yersiniaceae</taxon>
        <taxon>Yersinia</taxon>
    </lineage>
</organism>
<name>A0A380Q9C9_YERPU</name>
<dbReference type="Proteomes" id="UP000255087">
    <property type="component" value="Unassembled WGS sequence"/>
</dbReference>
<dbReference type="EMBL" id="UHJC01000001">
    <property type="protein sequence ID" value="SUP82192.1"/>
    <property type="molecule type" value="Genomic_DNA"/>
</dbReference>
<sequence length="40" mass="4732">MKVTMSENKNSIRYIYYHLMKDEHIETSLCYGTIGTPHIN</sequence>
<reference evidence="1 2" key="1">
    <citation type="submission" date="2018-06" db="EMBL/GenBank/DDBJ databases">
        <authorList>
            <consortium name="Pathogen Informatics"/>
            <person name="Doyle S."/>
        </authorList>
    </citation>
    <scope>NUCLEOTIDE SEQUENCE [LARGE SCALE GENOMIC DNA]</scope>
    <source>
        <strain evidence="1 2">NCTC8580</strain>
    </source>
</reference>